<dbReference type="InterPro" id="IPR005747">
    <property type="entry name" value="MutS2"/>
</dbReference>
<evidence type="ECO:0000256" key="5">
    <source>
        <dbReference type="ARBA" id="ARBA00022884"/>
    </source>
</evidence>
<dbReference type="PANTHER" id="PTHR48466">
    <property type="entry name" value="OS10G0509000 PROTEIN-RELATED"/>
    <property type="match status" value="1"/>
</dbReference>
<dbReference type="KEGG" id="tmai:FVE67_05320"/>
<dbReference type="GO" id="GO:0030983">
    <property type="term" value="F:mismatched DNA binding"/>
    <property type="evidence" value="ECO:0007669"/>
    <property type="project" value="InterPro"/>
</dbReference>
<comment type="subunit">
    <text evidence="7">Homodimer. Binds to stalled ribosomes, contacting rRNA.</text>
</comment>
<feature type="binding site" evidence="7">
    <location>
        <begin position="322"/>
        <end position="329"/>
    </location>
    <ligand>
        <name>ATP</name>
        <dbReference type="ChEBI" id="CHEBI:30616"/>
    </ligand>
</feature>
<dbReference type="Gene3D" id="3.30.1370.110">
    <property type="match status" value="1"/>
</dbReference>
<dbReference type="InterPro" id="IPR045076">
    <property type="entry name" value="MutS"/>
</dbReference>
<dbReference type="PROSITE" id="PS50828">
    <property type="entry name" value="SMR"/>
    <property type="match status" value="1"/>
</dbReference>
<dbReference type="RefSeq" id="WP_168719606.1">
    <property type="nucleotide sequence ID" value="NZ_CP042909.1"/>
</dbReference>
<dbReference type="InterPro" id="IPR002625">
    <property type="entry name" value="Smr_dom"/>
</dbReference>
<dbReference type="GO" id="GO:0045910">
    <property type="term" value="P:negative regulation of DNA recombination"/>
    <property type="evidence" value="ECO:0007669"/>
    <property type="project" value="InterPro"/>
</dbReference>
<keyword evidence="2 7" id="KW-0547">Nucleotide-binding</keyword>
<evidence type="ECO:0000313" key="11">
    <source>
        <dbReference type="Proteomes" id="UP000501253"/>
    </source>
</evidence>
<dbReference type="SMART" id="SM00534">
    <property type="entry name" value="MUTSac"/>
    <property type="match status" value="1"/>
</dbReference>
<keyword evidence="4 7" id="KW-0067">ATP-binding</keyword>
<comment type="function">
    <text evidence="7">Acts as a ribosome collision sensor, splitting the ribosome into its 2 subunits. Detects stalled/collided 70S ribosomes which it binds and splits by an ATP-hydrolysis driven conformational change. Acts upstream of the ribosome quality control system (RQC), a ribosome-associated complex that mediates the extraction of incompletely synthesized nascent chains from stalled ribosomes and their subsequent degradation. Probably generates substrates for RQC.</text>
</comment>
<dbReference type="GO" id="GO:0016887">
    <property type="term" value="F:ATP hydrolysis activity"/>
    <property type="evidence" value="ECO:0007669"/>
    <property type="project" value="InterPro"/>
</dbReference>
<dbReference type="InterPro" id="IPR007696">
    <property type="entry name" value="DNA_mismatch_repair_MutS_core"/>
</dbReference>
<dbReference type="InterPro" id="IPR036063">
    <property type="entry name" value="Smr_dom_sf"/>
</dbReference>
<dbReference type="GO" id="GO:0006298">
    <property type="term" value="P:mismatch repair"/>
    <property type="evidence" value="ECO:0007669"/>
    <property type="project" value="InterPro"/>
</dbReference>
<dbReference type="SMART" id="SM00533">
    <property type="entry name" value="MUTSd"/>
    <property type="match status" value="1"/>
</dbReference>
<dbReference type="Gene3D" id="3.40.50.300">
    <property type="entry name" value="P-loop containing nucleotide triphosphate hydrolases"/>
    <property type="match status" value="1"/>
</dbReference>
<comment type="similarity">
    <text evidence="7">Belongs to the DNA mismatch repair MutS family. MutS2 subfamily.</text>
</comment>
<dbReference type="InterPro" id="IPR036187">
    <property type="entry name" value="DNA_mismatch_repair_MutS_sf"/>
</dbReference>
<dbReference type="GO" id="GO:0019843">
    <property type="term" value="F:rRNA binding"/>
    <property type="evidence" value="ECO:0007669"/>
    <property type="project" value="UniProtKB-UniRule"/>
</dbReference>
<sequence>MPGTLEKLEWPGLLAHLKKRLRTAAGEALLEGLSPAFSFEQAQARQERFREVFRFREKRTDFSLPRLPALAPLVKKAQRGGLLYPEELYALAEAFSAGKALGELSFFPEVSPLEPLLRELERALAPGGKDLADEASWELAEARRRYRRLFERLHALMEDLLRRYARAGVLREELIFQRKGRLVLPVRSEYRARVPGILHDVSQTGATVFIEPAEAVPVANELERARLEEERAKRKVLARLSALVAERAPEIYRLEEALAEVDLALALFELSRSWRGRFPRLKPSGSLRLLSAAHPFFFLAGETPVRNDFRLSPERPVLVISGPNFGGKTVAAKTVGLCVLMAQAGFPLPASEDSEIPVFSRVLADLGDEQELSSGESTFSAHLRELAEILEGAGPGSLVILDEPGRGTDPREGAALSVAVLERLETSGAFIVATTHFSEVKRYALSSPRARPAGMLFDERFGRPTYRLVYGLVGASHGLGLARRRLPEEVVDRAEALLSGGEDYERLLAEIRRLEETLREKEALLAEKERALALEESRLAERRREVERHLTEERERLRAEVWERLRKLEAEMAPLARKAEGPRTRERVFREQVEEVLAPLQERVPERLQPGQKVYLLDLRKEAEVLRDLGREVEVRAGAFRLAVPRKSIKVLSDVRPEPRVRISVSASPAQSDSLHLLGLRVDEALAQLETFLNRALLEGRREVRIVHGLGTGRLLTAVRAYLEGHEAVEALRPGSPLEGGEGVTVVRLASPAATKGRGV</sequence>
<dbReference type="Proteomes" id="UP000501253">
    <property type="component" value="Chromosome"/>
</dbReference>
<organism evidence="10 11">
    <name type="scientific">Thermosulfurimonas marina</name>
    <dbReference type="NCBI Taxonomy" id="2047767"/>
    <lineage>
        <taxon>Bacteria</taxon>
        <taxon>Pseudomonadati</taxon>
        <taxon>Thermodesulfobacteriota</taxon>
        <taxon>Thermodesulfobacteria</taxon>
        <taxon>Thermodesulfobacteriales</taxon>
        <taxon>Thermodesulfobacteriaceae</taxon>
        <taxon>Thermosulfurimonas</taxon>
    </lineage>
</organism>
<keyword evidence="6 7" id="KW-0238">DNA-binding</keyword>
<keyword evidence="11" id="KW-1185">Reference proteome</keyword>
<protein>
    <recommendedName>
        <fullName evidence="7">Endonuclease MutS2</fullName>
        <ecNumber evidence="7">3.1.-.-</ecNumber>
    </recommendedName>
    <alternativeName>
        <fullName evidence="7">Ribosome-associated protein quality control-upstream factor</fullName>
        <shortName evidence="7">RQC-upstream factor</shortName>
        <shortName evidence="7">RqcU</shortName>
        <ecNumber evidence="7">3.6.4.-</ecNumber>
    </alternativeName>
</protein>
<feature type="coiled-coil region" evidence="8">
    <location>
        <begin position="132"/>
        <end position="159"/>
    </location>
</feature>
<dbReference type="GO" id="GO:0004519">
    <property type="term" value="F:endonuclease activity"/>
    <property type="evidence" value="ECO:0007669"/>
    <property type="project" value="UniProtKB-UniRule"/>
</dbReference>
<dbReference type="EC" id="3.1.-.-" evidence="7"/>
<comment type="function">
    <text evidence="7">Endonuclease that is involved in the suppression of homologous recombination and thus may have a key role in the control of bacterial genetic diversity.</text>
</comment>
<dbReference type="Pfam" id="PF01713">
    <property type="entry name" value="Smr"/>
    <property type="match status" value="1"/>
</dbReference>
<evidence type="ECO:0000256" key="4">
    <source>
        <dbReference type="ARBA" id="ARBA00022840"/>
    </source>
</evidence>
<dbReference type="GO" id="GO:0005524">
    <property type="term" value="F:ATP binding"/>
    <property type="evidence" value="ECO:0007669"/>
    <property type="project" value="UniProtKB-UniRule"/>
</dbReference>
<dbReference type="GO" id="GO:0043023">
    <property type="term" value="F:ribosomal large subunit binding"/>
    <property type="evidence" value="ECO:0007669"/>
    <property type="project" value="UniProtKB-UniRule"/>
</dbReference>
<dbReference type="NCBIfam" id="TIGR01069">
    <property type="entry name" value="mutS2"/>
    <property type="match status" value="1"/>
</dbReference>
<keyword evidence="7" id="KW-0540">Nuclease</keyword>
<dbReference type="Pfam" id="PF00488">
    <property type="entry name" value="MutS_V"/>
    <property type="match status" value="1"/>
</dbReference>
<dbReference type="AlphaFoldDB" id="A0A6H1WSV4"/>
<evidence type="ECO:0000256" key="8">
    <source>
        <dbReference type="SAM" id="Coils"/>
    </source>
</evidence>
<feature type="coiled-coil region" evidence="8">
    <location>
        <begin position="504"/>
        <end position="545"/>
    </location>
</feature>
<feature type="domain" description="Smr" evidence="9">
    <location>
        <begin position="675"/>
        <end position="750"/>
    </location>
</feature>
<keyword evidence="8" id="KW-0175">Coiled coil</keyword>
<proteinExistence type="inferred from homology"/>
<evidence type="ECO:0000256" key="1">
    <source>
        <dbReference type="ARBA" id="ARBA00022730"/>
    </source>
</evidence>
<dbReference type="PANTHER" id="PTHR48466:SF2">
    <property type="entry name" value="OS10G0509000 PROTEIN"/>
    <property type="match status" value="1"/>
</dbReference>
<evidence type="ECO:0000256" key="3">
    <source>
        <dbReference type="ARBA" id="ARBA00022801"/>
    </source>
</evidence>
<accession>A0A6H1WSV4</accession>
<dbReference type="PIRSF" id="PIRSF005814">
    <property type="entry name" value="MutS_YshD"/>
    <property type="match status" value="1"/>
</dbReference>
<evidence type="ECO:0000256" key="7">
    <source>
        <dbReference type="HAMAP-Rule" id="MF_00092"/>
    </source>
</evidence>
<dbReference type="HAMAP" id="MF_00092">
    <property type="entry name" value="MutS2"/>
    <property type="match status" value="1"/>
</dbReference>
<keyword evidence="5 7" id="KW-0694">RNA-binding</keyword>
<dbReference type="InterPro" id="IPR027417">
    <property type="entry name" value="P-loop_NTPase"/>
</dbReference>
<keyword evidence="7" id="KW-0255">Endonuclease</keyword>
<dbReference type="GO" id="GO:0140664">
    <property type="term" value="F:ATP-dependent DNA damage sensor activity"/>
    <property type="evidence" value="ECO:0007669"/>
    <property type="project" value="InterPro"/>
</dbReference>
<dbReference type="SUPFAM" id="SSF52540">
    <property type="entry name" value="P-loop containing nucleoside triphosphate hydrolases"/>
    <property type="match status" value="1"/>
</dbReference>
<dbReference type="InterPro" id="IPR000432">
    <property type="entry name" value="DNA_mismatch_repair_MutS_C"/>
</dbReference>
<dbReference type="EMBL" id="CP042909">
    <property type="protein sequence ID" value="QJA06258.1"/>
    <property type="molecule type" value="Genomic_DNA"/>
</dbReference>
<dbReference type="SUPFAM" id="SSF160443">
    <property type="entry name" value="SMR domain-like"/>
    <property type="match status" value="1"/>
</dbReference>
<dbReference type="GO" id="GO:0072344">
    <property type="term" value="P:rescue of stalled ribosome"/>
    <property type="evidence" value="ECO:0007669"/>
    <property type="project" value="UniProtKB-UniRule"/>
</dbReference>
<dbReference type="SUPFAM" id="SSF48334">
    <property type="entry name" value="DNA repair protein MutS, domain III"/>
    <property type="match status" value="1"/>
</dbReference>
<reference evidence="10 11" key="1">
    <citation type="submission" date="2019-08" db="EMBL/GenBank/DDBJ databases">
        <title>Complete genome sequence of Thermosulfurimonas marina SU872T, an anaerobic thermophilic chemolithoautotrophic bacterium isolated from a shallow marine hydrothermal vent.</title>
        <authorList>
            <person name="Allioux M."/>
            <person name="Jebbar M."/>
            <person name="Slobodkina G."/>
            <person name="Slobodkin A."/>
            <person name="Moalic Y."/>
            <person name="Frolova A."/>
            <person name="Shao Z."/>
            <person name="Alain K."/>
        </authorList>
    </citation>
    <scope>NUCLEOTIDE SEQUENCE [LARGE SCALE GENOMIC DNA]</scope>
    <source>
        <strain evidence="10 11">SU872</strain>
    </source>
</reference>
<evidence type="ECO:0000256" key="6">
    <source>
        <dbReference type="ARBA" id="ARBA00023125"/>
    </source>
</evidence>
<evidence type="ECO:0000313" key="10">
    <source>
        <dbReference type="EMBL" id="QJA06258.1"/>
    </source>
</evidence>
<gene>
    <name evidence="7" type="primary">mutS2</name>
    <name evidence="7" type="synonym">rqcU</name>
    <name evidence="10" type="ORF">FVE67_05320</name>
</gene>
<dbReference type="EC" id="3.6.4.-" evidence="7"/>
<name>A0A6H1WSV4_9BACT</name>
<keyword evidence="3 7" id="KW-0378">Hydrolase</keyword>
<evidence type="ECO:0000256" key="2">
    <source>
        <dbReference type="ARBA" id="ARBA00022741"/>
    </source>
</evidence>
<keyword evidence="1 7" id="KW-0699">rRNA-binding</keyword>
<evidence type="ECO:0000259" key="9">
    <source>
        <dbReference type="PROSITE" id="PS50828"/>
    </source>
</evidence>
<dbReference type="SMART" id="SM00463">
    <property type="entry name" value="SMR"/>
    <property type="match status" value="1"/>
</dbReference>